<dbReference type="RefSeq" id="WP_244676294.1">
    <property type="nucleotide sequence ID" value="NZ_CP095046.1"/>
</dbReference>
<keyword evidence="3" id="KW-1185">Reference proteome</keyword>
<keyword evidence="1" id="KW-0812">Transmembrane</keyword>
<evidence type="ECO:0000313" key="3">
    <source>
        <dbReference type="Proteomes" id="UP000831796"/>
    </source>
</evidence>
<protein>
    <submittedName>
        <fullName evidence="2">Uncharacterized protein</fullName>
    </submittedName>
</protein>
<dbReference type="Proteomes" id="UP000831796">
    <property type="component" value="Chromosome"/>
</dbReference>
<name>A0A8T9Q5J8_9BACT</name>
<organism evidence="2 3">
    <name type="scientific">Hymenobacter cellulosilyticus</name>
    <dbReference type="NCBI Taxonomy" id="2932248"/>
    <lineage>
        <taxon>Bacteria</taxon>
        <taxon>Pseudomonadati</taxon>
        <taxon>Bacteroidota</taxon>
        <taxon>Cytophagia</taxon>
        <taxon>Cytophagales</taxon>
        <taxon>Hymenobacteraceae</taxon>
        <taxon>Hymenobacter</taxon>
    </lineage>
</organism>
<gene>
    <name evidence="2" type="ORF">MUN79_02825</name>
</gene>
<dbReference type="KEGG" id="hcu:MUN79_02825"/>
<evidence type="ECO:0000256" key="1">
    <source>
        <dbReference type="SAM" id="Phobius"/>
    </source>
</evidence>
<reference evidence="2" key="1">
    <citation type="submission" date="2022-04" db="EMBL/GenBank/DDBJ databases">
        <title>Hymenobacter sp. isolated from the air.</title>
        <authorList>
            <person name="Won M."/>
            <person name="Lee C.-M."/>
            <person name="Woen H.-Y."/>
            <person name="Kwon S.-W."/>
        </authorList>
    </citation>
    <scope>NUCLEOTIDE SEQUENCE</scope>
    <source>
        <strain evidence="2">5116S-3</strain>
    </source>
</reference>
<accession>A0A8T9Q5J8</accession>
<evidence type="ECO:0000313" key="2">
    <source>
        <dbReference type="EMBL" id="UOQ72936.1"/>
    </source>
</evidence>
<dbReference type="AlphaFoldDB" id="A0A8T9Q5J8"/>
<sequence>MIRHLLTLIWNRRRANALLVTEIFLAFIAVFAVTSLILYMRQNYQTPLGFQYQDVWQISLKQGNQTGQQFATLQQVVQRLKSTPGVSSVARSGENTPFSFNNGTIKLDAGEGTNKRRSETTDIYFAGPSCKTCSICR</sequence>
<keyword evidence="1" id="KW-0472">Membrane</keyword>
<proteinExistence type="predicted"/>
<feature type="transmembrane region" description="Helical" evidence="1">
    <location>
        <begin position="15"/>
        <end position="39"/>
    </location>
</feature>
<dbReference type="EMBL" id="CP095046">
    <property type="protein sequence ID" value="UOQ72936.1"/>
    <property type="molecule type" value="Genomic_DNA"/>
</dbReference>
<keyword evidence="1" id="KW-1133">Transmembrane helix</keyword>